<reference evidence="2" key="1">
    <citation type="journal article" date="2007" name="Nature">
        <title>The grapevine genome sequence suggests ancestral hexaploidization in major angiosperm phyla.</title>
        <authorList>
            <consortium name="The French-Italian Public Consortium for Grapevine Genome Characterization."/>
            <person name="Jaillon O."/>
            <person name="Aury J.-M."/>
            <person name="Noel B."/>
            <person name="Policriti A."/>
            <person name="Clepet C."/>
            <person name="Casagrande A."/>
            <person name="Choisne N."/>
            <person name="Aubourg S."/>
            <person name="Vitulo N."/>
            <person name="Jubin C."/>
            <person name="Vezzi A."/>
            <person name="Legeai F."/>
            <person name="Hugueney P."/>
            <person name="Dasilva C."/>
            <person name="Horner D."/>
            <person name="Mica E."/>
            <person name="Jublot D."/>
            <person name="Poulain J."/>
            <person name="Bruyere C."/>
            <person name="Billault A."/>
            <person name="Segurens B."/>
            <person name="Gouyvenoux M."/>
            <person name="Ugarte E."/>
            <person name="Cattonaro F."/>
            <person name="Anthouard V."/>
            <person name="Vico V."/>
            <person name="Del Fabbro C."/>
            <person name="Alaux M."/>
            <person name="Di Gaspero G."/>
            <person name="Dumas V."/>
            <person name="Felice N."/>
            <person name="Paillard S."/>
            <person name="Juman I."/>
            <person name="Moroldo M."/>
            <person name="Scalabrin S."/>
            <person name="Canaguier A."/>
            <person name="Le Clainche I."/>
            <person name="Malacrida G."/>
            <person name="Durand E."/>
            <person name="Pesole G."/>
            <person name="Laucou V."/>
            <person name="Chatelet P."/>
            <person name="Merdinoglu D."/>
            <person name="Delledonne M."/>
            <person name="Pezzotti M."/>
            <person name="Lecharny A."/>
            <person name="Scarpelli C."/>
            <person name="Artiguenave F."/>
            <person name="Pe M.E."/>
            <person name="Valle G."/>
            <person name="Morgante M."/>
            <person name="Caboche M."/>
            <person name="Adam-Blondon A.-F."/>
            <person name="Weissenbach J."/>
            <person name="Quetier F."/>
            <person name="Wincker P."/>
        </authorList>
    </citation>
    <scope>NUCLEOTIDE SEQUENCE [LARGE SCALE GENOMIC DNA]</scope>
    <source>
        <strain evidence="2">cv. Pinot noir / PN40024</strain>
    </source>
</reference>
<keyword evidence="2" id="KW-1185">Reference proteome</keyword>
<dbReference type="InParanoid" id="F6HDW5"/>
<organism evidence="1 2">
    <name type="scientific">Vitis vinifera</name>
    <name type="common">Grape</name>
    <dbReference type="NCBI Taxonomy" id="29760"/>
    <lineage>
        <taxon>Eukaryota</taxon>
        <taxon>Viridiplantae</taxon>
        <taxon>Streptophyta</taxon>
        <taxon>Embryophyta</taxon>
        <taxon>Tracheophyta</taxon>
        <taxon>Spermatophyta</taxon>
        <taxon>Magnoliopsida</taxon>
        <taxon>eudicotyledons</taxon>
        <taxon>Gunneridae</taxon>
        <taxon>Pentapetalae</taxon>
        <taxon>rosids</taxon>
        <taxon>Vitales</taxon>
        <taxon>Vitaceae</taxon>
        <taxon>Viteae</taxon>
        <taxon>Vitis</taxon>
    </lineage>
</organism>
<dbReference type="AlphaFoldDB" id="F6HDW5"/>
<dbReference type="HOGENOM" id="CLU_2610915_0_0_1"/>
<accession>F6HDW5</accession>
<sequence>MEHLLLPLITERGIVLWSYEMWMNICQWVLLMHTEKSAGKVFLPPLYLKKANLSFQSWFGWFYICFPSQGLHTPDEKIN</sequence>
<protein>
    <submittedName>
        <fullName evidence="1">Uncharacterized protein</fullName>
    </submittedName>
</protein>
<gene>
    <name evidence="1" type="ordered locus">VIT_05s0020g04530</name>
</gene>
<name>F6HDW5_VITVI</name>
<proteinExistence type="predicted"/>
<evidence type="ECO:0000313" key="2">
    <source>
        <dbReference type="Proteomes" id="UP000009183"/>
    </source>
</evidence>
<evidence type="ECO:0000313" key="1">
    <source>
        <dbReference type="EMBL" id="CCB50486.1"/>
    </source>
</evidence>
<dbReference type="EMBL" id="FN595749">
    <property type="protein sequence ID" value="CCB50486.1"/>
    <property type="molecule type" value="Genomic_DNA"/>
</dbReference>
<dbReference type="Proteomes" id="UP000009183">
    <property type="component" value="Chromosome 5"/>
</dbReference>
<dbReference type="PaxDb" id="29760-VIT_05s0020g04530.t01"/>